<dbReference type="PROSITE" id="PS50084">
    <property type="entry name" value="KH_TYPE_1"/>
    <property type="match status" value="2"/>
</dbReference>
<organism evidence="5 6">
    <name type="scientific">Dendrobium chrysotoxum</name>
    <name type="common">Orchid</name>
    <dbReference type="NCBI Taxonomy" id="161865"/>
    <lineage>
        <taxon>Eukaryota</taxon>
        <taxon>Viridiplantae</taxon>
        <taxon>Streptophyta</taxon>
        <taxon>Embryophyta</taxon>
        <taxon>Tracheophyta</taxon>
        <taxon>Spermatophyta</taxon>
        <taxon>Magnoliopsida</taxon>
        <taxon>Liliopsida</taxon>
        <taxon>Asparagales</taxon>
        <taxon>Orchidaceae</taxon>
        <taxon>Epidendroideae</taxon>
        <taxon>Malaxideae</taxon>
        <taxon>Dendrobiinae</taxon>
        <taxon>Dendrobium</taxon>
    </lineage>
</organism>
<keyword evidence="1" id="KW-0677">Repeat</keyword>
<feature type="compositionally biased region" description="Low complexity" evidence="3">
    <location>
        <begin position="667"/>
        <end position="687"/>
    </location>
</feature>
<evidence type="ECO:0000256" key="2">
    <source>
        <dbReference type="PROSITE-ProRule" id="PRU00117"/>
    </source>
</evidence>
<dbReference type="PANTHER" id="PTHR10288">
    <property type="entry name" value="KH DOMAIN CONTAINING RNA BINDING PROTEIN"/>
    <property type="match status" value="1"/>
</dbReference>
<dbReference type="Proteomes" id="UP000775213">
    <property type="component" value="Unassembled WGS sequence"/>
</dbReference>
<dbReference type="EMBL" id="JAGFBR010000016">
    <property type="protein sequence ID" value="KAH0452895.1"/>
    <property type="molecule type" value="Genomic_DNA"/>
</dbReference>
<keyword evidence="6" id="KW-1185">Reference proteome</keyword>
<feature type="compositionally biased region" description="Polar residues" evidence="3">
    <location>
        <begin position="712"/>
        <end position="729"/>
    </location>
</feature>
<feature type="compositionally biased region" description="Polar residues" evidence="3">
    <location>
        <begin position="619"/>
        <end position="637"/>
    </location>
</feature>
<feature type="compositionally biased region" description="Polar residues" evidence="3">
    <location>
        <begin position="505"/>
        <end position="525"/>
    </location>
</feature>
<evidence type="ECO:0000313" key="5">
    <source>
        <dbReference type="EMBL" id="KAH0452895.1"/>
    </source>
</evidence>
<proteinExistence type="predicted"/>
<feature type="compositionally biased region" description="Polar residues" evidence="3">
    <location>
        <begin position="419"/>
        <end position="430"/>
    </location>
</feature>
<feature type="compositionally biased region" description="Low complexity" evidence="3">
    <location>
        <begin position="434"/>
        <end position="445"/>
    </location>
</feature>
<evidence type="ECO:0000259" key="4">
    <source>
        <dbReference type="SMART" id="SM00322"/>
    </source>
</evidence>
<dbReference type="SUPFAM" id="SSF54791">
    <property type="entry name" value="Eukaryotic type KH-domain (KH-domain type I)"/>
    <property type="match status" value="2"/>
</dbReference>
<sequence>MAEEEPLAVAESVGCEGEEASLPVKVGVPEGTERSEEGTLEAAVEAAVTQDAPDNKRKLDDLEPLENYEAPAKKQQIGIPEPTSESSVSAEDQGTVASDEAAREIGAQDTDGSGYPTTDKHVAVADGTMSDSAHGITAVDGNVEEHLGQKEEIGGEGMWTFGDIGLRQVKMENEPLGNGQISSTKNIEHSYMDDAQNASLAPQQDGLPHDMHQIPYDLSSSSRKIEVPNNKVGILIGKSGETIRFLQINSGARIQITKDADVGQLSSTRPVELTGTPENINKAEQLIKNVIAEADAGGSPSLVARGFSTSQPDSEQIEIQIPNGKVGVIIGKGGGTIKNMQTKTGARIQLIPQHLPEGDSSRERTVRITGNKKQIESAKEMIKDVINQPPVRQSSHSNAIHPPHGPAPVTQWGHPPTAPAQQTVGYNHQQIGMYPPQTTQYPQPYNGYSQEPPTRGAYGSSWDQQRPPAGPMQTTPPQPGGYDYYNQGGFVRNNQPSNPLPGSVPASTSAPMNYDYAQSQSSDVYGNSAPFAQPPPAQQKYGYGYNEPTYDNQPPGPQMYGQQQSIGSQHGMYGQQSSTPYGKPAYSELPPSYAPARPSQPEELMYQGAPPAQQPYPYNSNAPTQQAPYSQTYATANGYSQQPPSGGYPQQPAPVYGQGGQAVPAAYGQSIPQSSGYSQYPSSQPSYDQTAQSNVNYGYQGAAPDAAYIGNAPNSGYAAQQPISNQLGYSQPPANPSGYYDQSMPPQPGGYGVPGAPVGYAKSVSPQPGYGGQYDSAQIYGQH</sequence>
<feature type="region of interest" description="Disordered" evidence="3">
    <location>
        <begin position="391"/>
        <end position="783"/>
    </location>
</feature>
<dbReference type="InterPro" id="IPR036612">
    <property type="entry name" value="KH_dom_type_1_sf"/>
</dbReference>
<dbReference type="CDD" id="cd00105">
    <property type="entry name" value="KH-I"/>
    <property type="match status" value="2"/>
</dbReference>
<evidence type="ECO:0000256" key="1">
    <source>
        <dbReference type="ARBA" id="ARBA00022737"/>
    </source>
</evidence>
<feature type="compositionally biased region" description="Low complexity" evidence="3">
    <location>
        <begin position="638"/>
        <end position="650"/>
    </location>
</feature>
<feature type="domain" description="K Homology" evidence="4">
    <location>
        <begin position="313"/>
        <end position="387"/>
    </location>
</feature>
<evidence type="ECO:0000313" key="6">
    <source>
        <dbReference type="Proteomes" id="UP000775213"/>
    </source>
</evidence>
<feature type="compositionally biased region" description="Polar residues" evidence="3">
    <location>
        <begin position="83"/>
        <end position="96"/>
    </location>
</feature>
<feature type="compositionally biased region" description="Pro residues" evidence="3">
    <location>
        <begin position="468"/>
        <end position="479"/>
    </location>
</feature>
<name>A0AAV7FTB7_DENCH</name>
<dbReference type="SMART" id="SM00322">
    <property type="entry name" value="KH"/>
    <property type="match status" value="2"/>
</dbReference>
<reference evidence="5 6" key="1">
    <citation type="journal article" date="2021" name="Hortic Res">
        <title>Chromosome-scale assembly of the Dendrobium chrysotoxum genome enhances the understanding of orchid evolution.</title>
        <authorList>
            <person name="Zhang Y."/>
            <person name="Zhang G.Q."/>
            <person name="Zhang D."/>
            <person name="Liu X.D."/>
            <person name="Xu X.Y."/>
            <person name="Sun W.H."/>
            <person name="Yu X."/>
            <person name="Zhu X."/>
            <person name="Wang Z.W."/>
            <person name="Zhao X."/>
            <person name="Zhong W.Y."/>
            <person name="Chen H."/>
            <person name="Yin W.L."/>
            <person name="Huang T."/>
            <person name="Niu S.C."/>
            <person name="Liu Z.J."/>
        </authorList>
    </citation>
    <scope>NUCLEOTIDE SEQUENCE [LARGE SCALE GENOMIC DNA]</scope>
    <source>
        <strain evidence="5">Lindl</strain>
    </source>
</reference>
<dbReference type="Pfam" id="PF00013">
    <property type="entry name" value="KH_1"/>
    <property type="match status" value="2"/>
</dbReference>
<protein>
    <recommendedName>
        <fullName evidence="4">K Homology domain-containing protein</fullName>
    </recommendedName>
</protein>
<dbReference type="AlphaFoldDB" id="A0AAV7FTB7"/>
<feature type="domain" description="K Homology" evidence="4">
    <location>
        <begin position="219"/>
        <end position="292"/>
    </location>
</feature>
<gene>
    <name evidence="5" type="ORF">IEQ34_017219</name>
</gene>
<keyword evidence="2" id="KW-0694">RNA-binding</keyword>
<comment type="caution">
    <text evidence="5">The sequence shown here is derived from an EMBL/GenBank/DDBJ whole genome shotgun (WGS) entry which is preliminary data.</text>
</comment>
<dbReference type="Gene3D" id="3.30.1370.10">
    <property type="entry name" value="K Homology domain, type 1"/>
    <property type="match status" value="2"/>
</dbReference>
<accession>A0AAV7FTB7</accession>
<feature type="compositionally biased region" description="Polar residues" evidence="3">
    <location>
        <begin position="688"/>
        <end position="697"/>
    </location>
</feature>
<feature type="compositionally biased region" description="Low complexity" evidence="3">
    <location>
        <begin position="609"/>
        <end position="618"/>
    </location>
</feature>
<dbReference type="InterPro" id="IPR004087">
    <property type="entry name" value="KH_dom"/>
</dbReference>
<dbReference type="InterPro" id="IPR004088">
    <property type="entry name" value="KH_dom_type_1"/>
</dbReference>
<feature type="region of interest" description="Disordered" evidence="3">
    <location>
        <begin position="1"/>
        <end position="99"/>
    </location>
</feature>
<evidence type="ECO:0000256" key="3">
    <source>
        <dbReference type="SAM" id="MobiDB-lite"/>
    </source>
</evidence>
<dbReference type="GO" id="GO:0003723">
    <property type="term" value="F:RNA binding"/>
    <property type="evidence" value="ECO:0007669"/>
    <property type="project" value="UniProtKB-UniRule"/>
</dbReference>